<name>A0A5C5Z6X9_9BACT</name>
<evidence type="ECO:0000313" key="3">
    <source>
        <dbReference type="EMBL" id="TWT83018.1"/>
    </source>
</evidence>
<protein>
    <recommendedName>
        <fullName evidence="5">Secreted protein</fullName>
    </recommendedName>
</protein>
<dbReference type="OrthoDB" id="292155at2"/>
<dbReference type="AlphaFoldDB" id="A0A5C5Z6X9"/>
<dbReference type="Proteomes" id="UP000315010">
    <property type="component" value="Unassembled WGS sequence"/>
</dbReference>
<proteinExistence type="predicted"/>
<gene>
    <name evidence="3" type="ORF">CA13_44810</name>
</gene>
<keyword evidence="2" id="KW-0732">Signal</keyword>
<comment type="caution">
    <text evidence="3">The sequence shown here is derived from an EMBL/GenBank/DDBJ whole genome shotgun (WGS) entry which is preliminary data.</text>
</comment>
<dbReference type="RefSeq" id="WP_146399897.1">
    <property type="nucleotide sequence ID" value="NZ_SJPJ01000001.1"/>
</dbReference>
<keyword evidence="4" id="KW-1185">Reference proteome</keyword>
<sequence length="191" mass="21392" precursor="true">MLDNVRMILLPTILSATLIAQAAAQSPTPWHPNRDGSQWPRPVQFEASPSASAFPHSTPAWEPPPLSDPIPREGPQNANVATGNHGQEVGLFSNLFPPLAPTGDPAPSHRVIRSPESRVIKKNMGSRYAQDHPPHTSHRQRMTHSPTMIPQAKEKPTWKAPYSYGYFGVKTQPTWSKHHGYRDNYTQWTRQ</sequence>
<feature type="signal peptide" evidence="2">
    <location>
        <begin position="1"/>
        <end position="22"/>
    </location>
</feature>
<organism evidence="3 4">
    <name type="scientific">Novipirellula herctigrandis</name>
    <dbReference type="NCBI Taxonomy" id="2527986"/>
    <lineage>
        <taxon>Bacteria</taxon>
        <taxon>Pseudomonadati</taxon>
        <taxon>Planctomycetota</taxon>
        <taxon>Planctomycetia</taxon>
        <taxon>Pirellulales</taxon>
        <taxon>Pirellulaceae</taxon>
        <taxon>Novipirellula</taxon>
    </lineage>
</organism>
<evidence type="ECO:0000313" key="4">
    <source>
        <dbReference type="Proteomes" id="UP000315010"/>
    </source>
</evidence>
<evidence type="ECO:0000256" key="2">
    <source>
        <dbReference type="SAM" id="SignalP"/>
    </source>
</evidence>
<evidence type="ECO:0008006" key="5">
    <source>
        <dbReference type="Google" id="ProtNLM"/>
    </source>
</evidence>
<feature type="chain" id="PRO_5022916542" description="Secreted protein" evidence="2">
    <location>
        <begin position="23"/>
        <end position="191"/>
    </location>
</feature>
<dbReference type="EMBL" id="SJPJ01000001">
    <property type="protein sequence ID" value="TWT83018.1"/>
    <property type="molecule type" value="Genomic_DNA"/>
</dbReference>
<evidence type="ECO:0000256" key="1">
    <source>
        <dbReference type="SAM" id="MobiDB-lite"/>
    </source>
</evidence>
<reference evidence="3 4" key="1">
    <citation type="submission" date="2019-02" db="EMBL/GenBank/DDBJ databases">
        <title>Deep-cultivation of Planctomycetes and their phenomic and genomic characterization uncovers novel biology.</title>
        <authorList>
            <person name="Wiegand S."/>
            <person name="Jogler M."/>
            <person name="Boedeker C."/>
            <person name="Pinto D."/>
            <person name="Vollmers J."/>
            <person name="Rivas-Marin E."/>
            <person name="Kohn T."/>
            <person name="Peeters S.H."/>
            <person name="Heuer A."/>
            <person name="Rast P."/>
            <person name="Oberbeckmann S."/>
            <person name="Bunk B."/>
            <person name="Jeske O."/>
            <person name="Meyerdierks A."/>
            <person name="Storesund J.E."/>
            <person name="Kallscheuer N."/>
            <person name="Luecker S."/>
            <person name="Lage O.M."/>
            <person name="Pohl T."/>
            <person name="Merkel B.J."/>
            <person name="Hornburger P."/>
            <person name="Mueller R.-W."/>
            <person name="Bruemmer F."/>
            <person name="Labrenz M."/>
            <person name="Spormann A.M."/>
            <person name="Op Den Camp H."/>
            <person name="Overmann J."/>
            <person name="Amann R."/>
            <person name="Jetten M.S.M."/>
            <person name="Mascher T."/>
            <person name="Medema M.H."/>
            <person name="Devos D.P."/>
            <person name="Kaster A.-K."/>
            <person name="Ovreas L."/>
            <person name="Rohde M."/>
            <person name="Galperin M.Y."/>
            <person name="Jogler C."/>
        </authorList>
    </citation>
    <scope>NUCLEOTIDE SEQUENCE [LARGE SCALE GENOMIC DNA]</scope>
    <source>
        <strain evidence="3 4">CA13</strain>
    </source>
</reference>
<feature type="region of interest" description="Disordered" evidence="1">
    <location>
        <begin position="125"/>
        <end position="144"/>
    </location>
</feature>
<accession>A0A5C5Z6X9</accession>
<feature type="region of interest" description="Disordered" evidence="1">
    <location>
        <begin position="25"/>
        <end position="84"/>
    </location>
</feature>